<dbReference type="EMBL" id="BAABFT010000006">
    <property type="protein sequence ID" value="GAA4324735.1"/>
    <property type="molecule type" value="Genomic_DNA"/>
</dbReference>
<feature type="domain" description="PPIase FKBP-type" evidence="5">
    <location>
        <begin position="79"/>
        <end position="166"/>
    </location>
</feature>
<dbReference type="RefSeq" id="WP_345211580.1">
    <property type="nucleotide sequence ID" value="NZ_BAABFT010000006.1"/>
</dbReference>
<gene>
    <name evidence="6" type="ORF">GCM10023149_26560</name>
</gene>
<dbReference type="SUPFAM" id="SSF54534">
    <property type="entry name" value="FKBP-like"/>
    <property type="match status" value="1"/>
</dbReference>
<dbReference type="Pfam" id="PF00254">
    <property type="entry name" value="FKBP_C"/>
    <property type="match status" value="1"/>
</dbReference>
<sequence length="168" mass="18352">MNRLLLIITLLFAVSLTACKKTLIGVERARAQAVIDDGIIQKYIEDNNLADSAKRVGDTIGVWYIIRKPGVGSDIFTNSTLVTVGQTTRLLTTGEVVAQTTDFHPSYILGGNIIKAWQLGIPFIQQGGEIRIIAASRYAYGPYAHPEANLPADAILDFDITLYDVTNN</sequence>
<evidence type="ECO:0000313" key="7">
    <source>
        <dbReference type="Proteomes" id="UP001500582"/>
    </source>
</evidence>
<evidence type="ECO:0000256" key="1">
    <source>
        <dbReference type="ARBA" id="ARBA00000971"/>
    </source>
</evidence>
<comment type="catalytic activity">
    <reaction evidence="1 3 4">
        <text>[protein]-peptidylproline (omega=180) = [protein]-peptidylproline (omega=0)</text>
        <dbReference type="Rhea" id="RHEA:16237"/>
        <dbReference type="Rhea" id="RHEA-COMP:10747"/>
        <dbReference type="Rhea" id="RHEA-COMP:10748"/>
        <dbReference type="ChEBI" id="CHEBI:83833"/>
        <dbReference type="ChEBI" id="CHEBI:83834"/>
        <dbReference type="EC" id="5.2.1.8"/>
    </reaction>
</comment>
<organism evidence="6 7">
    <name type="scientific">Mucilaginibacter gynuensis</name>
    <dbReference type="NCBI Taxonomy" id="1302236"/>
    <lineage>
        <taxon>Bacteria</taxon>
        <taxon>Pseudomonadati</taxon>
        <taxon>Bacteroidota</taxon>
        <taxon>Sphingobacteriia</taxon>
        <taxon>Sphingobacteriales</taxon>
        <taxon>Sphingobacteriaceae</taxon>
        <taxon>Mucilaginibacter</taxon>
    </lineage>
</organism>
<keyword evidence="3 4" id="KW-0413">Isomerase</keyword>
<comment type="similarity">
    <text evidence="4">Belongs to the FKBP-type PPIase family.</text>
</comment>
<evidence type="ECO:0000259" key="5">
    <source>
        <dbReference type="PROSITE" id="PS50059"/>
    </source>
</evidence>
<name>A0ABP8GIB2_9SPHI</name>
<protein>
    <recommendedName>
        <fullName evidence="4">Peptidyl-prolyl cis-trans isomerase</fullName>
        <ecNumber evidence="4">5.2.1.8</ecNumber>
    </recommendedName>
</protein>
<dbReference type="PROSITE" id="PS51257">
    <property type="entry name" value="PROKAR_LIPOPROTEIN"/>
    <property type="match status" value="1"/>
</dbReference>
<evidence type="ECO:0000256" key="2">
    <source>
        <dbReference type="ARBA" id="ARBA00023110"/>
    </source>
</evidence>
<dbReference type="Gene3D" id="3.10.50.40">
    <property type="match status" value="1"/>
</dbReference>
<evidence type="ECO:0000256" key="4">
    <source>
        <dbReference type="RuleBase" id="RU003915"/>
    </source>
</evidence>
<comment type="caution">
    <text evidence="6">The sequence shown here is derived from an EMBL/GenBank/DDBJ whole genome shotgun (WGS) entry which is preliminary data.</text>
</comment>
<dbReference type="InterPro" id="IPR046357">
    <property type="entry name" value="PPIase_dom_sf"/>
</dbReference>
<keyword evidence="7" id="KW-1185">Reference proteome</keyword>
<dbReference type="Proteomes" id="UP001500582">
    <property type="component" value="Unassembled WGS sequence"/>
</dbReference>
<reference evidence="7" key="1">
    <citation type="journal article" date="2019" name="Int. J. Syst. Evol. Microbiol.">
        <title>The Global Catalogue of Microorganisms (GCM) 10K type strain sequencing project: providing services to taxonomists for standard genome sequencing and annotation.</title>
        <authorList>
            <consortium name="The Broad Institute Genomics Platform"/>
            <consortium name="The Broad Institute Genome Sequencing Center for Infectious Disease"/>
            <person name="Wu L."/>
            <person name="Ma J."/>
        </authorList>
    </citation>
    <scope>NUCLEOTIDE SEQUENCE [LARGE SCALE GENOMIC DNA]</scope>
    <source>
        <strain evidence="7">JCM 17705</strain>
    </source>
</reference>
<dbReference type="EC" id="5.2.1.8" evidence="4"/>
<evidence type="ECO:0000313" key="6">
    <source>
        <dbReference type="EMBL" id="GAA4324735.1"/>
    </source>
</evidence>
<dbReference type="InterPro" id="IPR001179">
    <property type="entry name" value="PPIase_FKBP_dom"/>
</dbReference>
<keyword evidence="2 3" id="KW-0697">Rotamase</keyword>
<evidence type="ECO:0000256" key="3">
    <source>
        <dbReference type="PROSITE-ProRule" id="PRU00277"/>
    </source>
</evidence>
<dbReference type="PROSITE" id="PS50059">
    <property type="entry name" value="FKBP_PPIASE"/>
    <property type="match status" value="1"/>
</dbReference>
<proteinExistence type="inferred from homology"/>
<accession>A0ABP8GIB2</accession>